<accession>A0A5C1YHY6</accession>
<dbReference type="InterPro" id="IPR025141">
    <property type="entry name" value="DUF4082"/>
</dbReference>
<reference evidence="4 5" key="1">
    <citation type="submission" date="2019-09" db="EMBL/GenBank/DDBJ databases">
        <title>Genome sequencing of strain KACC 19306.</title>
        <authorList>
            <person name="Heo J."/>
            <person name="Kim S.-J."/>
            <person name="Kim J.-S."/>
            <person name="Hong S.-B."/>
            <person name="Kwon S.-W."/>
        </authorList>
    </citation>
    <scope>NUCLEOTIDE SEQUENCE [LARGE SCALE GENOMIC DNA]</scope>
    <source>
        <strain evidence="4 5">KACC 19306</strain>
    </source>
</reference>
<feature type="signal peptide" evidence="2">
    <location>
        <begin position="1"/>
        <end position="41"/>
    </location>
</feature>
<name>A0A5C1YHY6_9MICO</name>
<dbReference type="OrthoDB" id="505641at2"/>
<feature type="region of interest" description="Disordered" evidence="1">
    <location>
        <begin position="198"/>
        <end position="278"/>
    </location>
</feature>
<dbReference type="KEGG" id="ail:FLP10_11895"/>
<evidence type="ECO:0000256" key="2">
    <source>
        <dbReference type="SAM" id="SignalP"/>
    </source>
</evidence>
<dbReference type="Pfam" id="PF13313">
    <property type="entry name" value="DUF4082"/>
    <property type="match status" value="1"/>
</dbReference>
<proteinExistence type="predicted"/>
<protein>
    <submittedName>
        <fullName evidence="4">DUF4082 domain-containing protein</fullName>
    </submittedName>
</protein>
<feature type="compositionally biased region" description="Pro residues" evidence="1">
    <location>
        <begin position="212"/>
        <end position="259"/>
    </location>
</feature>
<sequence length="655" mass="70019">MDRRIADRRRATRTRTLPFFALALAAALAAGSAAIGLTATAAPAAAVGFLDERTQPRTTVVGKSGPVELGVRFSVARAGTVVGIEFYRPRGATGQQVGTLWGPEGERLASVRFPKDGSTGWVSADFDTPVDVEPGKTYIASYIAPKGKYVVDARAFTRWTKHGHIILPKGAGVYRDGKGHGKYSKFKQRSANYFVDVRFIPRRSDRPTATSAPPPTPTTAPVPTSVPTPTSAPNPTPPTTPTPAPPQQTAPPVTSPPSASPTATPVPTAPNPRATLDLPLEPWYGGPSYYAKFPKAAASGWTDPSFFPIAVFFGKPGHASALAAIGVNTYMGAEHDGSTMSSITRHGISVIAQPEWTPAEVGSNARVVGWHISDECEMGLGGCDGEEFDRLATQRRYADESRSLGDGRFLQANFGNGVLGTWWAPTTMDDHLGLIDLSSVDKYAYTSPHVQDLLRSTPSWPRGMNPASASAYGWQQDRMESFTSPSGAKPNWVFVETAKPYLTENGATTITGDQIEGAVWNSIIHGASGIAYFQHNNDGKCGNYSLVQCSTALKNTVRDINAQVRSLAPVINTQSYVWNFGPGLETALKVHGGYAYIFAMTDASTGSRTFTLPAGISAASVEVVDEARRIQVTGGKFTDTFAAEHTHHVYRIALD</sequence>
<evidence type="ECO:0000313" key="5">
    <source>
        <dbReference type="Proteomes" id="UP000324678"/>
    </source>
</evidence>
<gene>
    <name evidence="4" type="ORF">FLP10_11895</name>
</gene>
<feature type="chain" id="PRO_5023066300" evidence="2">
    <location>
        <begin position="42"/>
        <end position="655"/>
    </location>
</feature>
<keyword evidence="2" id="KW-0732">Signal</keyword>
<keyword evidence="5" id="KW-1185">Reference proteome</keyword>
<dbReference type="AlphaFoldDB" id="A0A5C1YHY6"/>
<organism evidence="4 5">
    <name type="scientific">Agromyces intestinalis</name>
    <dbReference type="NCBI Taxonomy" id="2592652"/>
    <lineage>
        <taxon>Bacteria</taxon>
        <taxon>Bacillati</taxon>
        <taxon>Actinomycetota</taxon>
        <taxon>Actinomycetes</taxon>
        <taxon>Micrococcales</taxon>
        <taxon>Microbacteriaceae</taxon>
        <taxon>Agromyces</taxon>
    </lineage>
</organism>
<evidence type="ECO:0000259" key="3">
    <source>
        <dbReference type="Pfam" id="PF13313"/>
    </source>
</evidence>
<evidence type="ECO:0000256" key="1">
    <source>
        <dbReference type="SAM" id="MobiDB-lite"/>
    </source>
</evidence>
<dbReference type="EMBL" id="CP043505">
    <property type="protein sequence ID" value="QEO15040.1"/>
    <property type="molecule type" value="Genomic_DNA"/>
</dbReference>
<dbReference type="Gene3D" id="3.20.20.80">
    <property type="entry name" value="Glycosidases"/>
    <property type="match status" value="1"/>
</dbReference>
<feature type="domain" description="DUF4082" evidence="3">
    <location>
        <begin position="54"/>
        <end position="195"/>
    </location>
</feature>
<evidence type="ECO:0000313" key="4">
    <source>
        <dbReference type="EMBL" id="QEO15040.1"/>
    </source>
</evidence>
<dbReference type="Proteomes" id="UP000324678">
    <property type="component" value="Chromosome"/>
</dbReference>